<dbReference type="PANTHER" id="PTHR10593:SF188">
    <property type="entry name" value="ZINC FINGER PROTEIN GAI-ASSOCIATED FACTOR 1"/>
    <property type="match status" value="1"/>
</dbReference>
<reference evidence="10" key="1">
    <citation type="submission" date="2015-07" db="EMBL/GenBank/DDBJ databases">
        <title>Transcriptome Assembly of Anthurium amnicola.</title>
        <authorList>
            <person name="Suzuki J."/>
        </authorList>
    </citation>
    <scope>NUCLEOTIDE SEQUENCE</scope>
</reference>
<sequence>MPVELDNTSAMTASNSASGEASVSSTGQQPPPPPPATKKKRNLPGMPDPDAEVIALSPKTLMATNRFVCEICGKGFRRDQNLRLHRREHNLPWNLRGSSGERPRKRVYVCPVPTCVYHHPARALGDLTGIKKHFFRKHGVEKKYGCDSCSKKYAVLSDWQAHVRMCSGTTRGSGIDGSTPVFRRKRGASGGAIAKYGPSEQSSTVETVAVSNMGTQADEQQRATSPPSQPVLTPVLQLGQLPATSVQQQRQLQQQGQLVLAGYLLFYDCNAQAQGSTEVAK</sequence>
<dbReference type="Pfam" id="PF00096">
    <property type="entry name" value="zf-C2H2"/>
    <property type="match status" value="1"/>
</dbReference>
<feature type="compositionally biased region" description="Low complexity" evidence="8">
    <location>
        <begin position="7"/>
        <end position="25"/>
    </location>
</feature>
<evidence type="ECO:0000256" key="5">
    <source>
        <dbReference type="ARBA" id="ARBA00023015"/>
    </source>
</evidence>
<keyword evidence="4" id="KW-0862">Zinc</keyword>
<gene>
    <name evidence="10" type="primary">MGP_18</name>
    <name evidence="10" type="ORF">g.75006</name>
</gene>
<feature type="region of interest" description="Disordered" evidence="8">
    <location>
        <begin position="1"/>
        <end position="50"/>
    </location>
</feature>
<dbReference type="GO" id="GO:0005634">
    <property type="term" value="C:nucleus"/>
    <property type="evidence" value="ECO:0007669"/>
    <property type="project" value="TreeGrafter"/>
</dbReference>
<evidence type="ECO:0000256" key="6">
    <source>
        <dbReference type="ARBA" id="ARBA00023163"/>
    </source>
</evidence>
<dbReference type="PROSITE" id="PS00028">
    <property type="entry name" value="ZINC_FINGER_C2H2_1"/>
    <property type="match status" value="1"/>
</dbReference>
<keyword evidence="1" id="KW-0479">Metal-binding</keyword>
<keyword evidence="2" id="KW-0677">Repeat</keyword>
<dbReference type="PROSITE" id="PS50157">
    <property type="entry name" value="ZINC_FINGER_C2H2_2"/>
    <property type="match status" value="1"/>
</dbReference>
<dbReference type="GO" id="GO:0008270">
    <property type="term" value="F:zinc ion binding"/>
    <property type="evidence" value="ECO:0007669"/>
    <property type="project" value="UniProtKB-KW"/>
</dbReference>
<dbReference type="SMART" id="SM00355">
    <property type="entry name" value="ZnF_C2H2"/>
    <property type="match status" value="2"/>
</dbReference>
<dbReference type="Pfam" id="PF22995">
    <property type="entry name" value="C2CH-3rd_BIRD-IDD"/>
    <property type="match status" value="1"/>
</dbReference>
<proteinExistence type="predicted"/>
<dbReference type="InterPro" id="IPR055186">
    <property type="entry name" value="C2H2-2nd_BIRD-IDD"/>
</dbReference>
<dbReference type="PANTHER" id="PTHR10593">
    <property type="entry name" value="SERINE/THREONINE-PROTEIN KINASE RIO"/>
    <property type="match status" value="1"/>
</dbReference>
<evidence type="ECO:0000256" key="3">
    <source>
        <dbReference type="ARBA" id="ARBA00022771"/>
    </source>
</evidence>
<dbReference type="InterPro" id="IPR036236">
    <property type="entry name" value="Znf_C2H2_sf"/>
</dbReference>
<organism evidence="10">
    <name type="scientific">Anthurium amnicola</name>
    <dbReference type="NCBI Taxonomy" id="1678845"/>
    <lineage>
        <taxon>Eukaryota</taxon>
        <taxon>Viridiplantae</taxon>
        <taxon>Streptophyta</taxon>
        <taxon>Embryophyta</taxon>
        <taxon>Tracheophyta</taxon>
        <taxon>Spermatophyta</taxon>
        <taxon>Magnoliopsida</taxon>
        <taxon>Liliopsida</taxon>
        <taxon>Araceae</taxon>
        <taxon>Pothoideae</taxon>
        <taxon>Potheae</taxon>
        <taxon>Anthurium</taxon>
    </lineage>
</organism>
<dbReference type="InterPro" id="IPR055187">
    <property type="entry name" value="C2CH-3rd_BIRD-IDD"/>
</dbReference>
<accession>A0A1D1YDI0</accession>
<dbReference type="Pfam" id="PF22996">
    <property type="entry name" value="C2H2-2nd_BIRD-IDD"/>
    <property type="match status" value="1"/>
</dbReference>
<dbReference type="EMBL" id="GDJX01015263">
    <property type="protein sequence ID" value="JAT52673.1"/>
    <property type="molecule type" value="Transcribed_RNA"/>
</dbReference>
<keyword evidence="6" id="KW-0804">Transcription</keyword>
<name>A0A1D1YDI0_9ARAE</name>
<keyword evidence="3 7" id="KW-0863">Zinc-finger</keyword>
<evidence type="ECO:0000256" key="4">
    <source>
        <dbReference type="ARBA" id="ARBA00022833"/>
    </source>
</evidence>
<evidence type="ECO:0000256" key="7">
    <source>
        <dbReference type="PROSITE-ProRule" id="PRU00042"/>
    </source>
</evidence>
<dbReference type="Gene3D" id="3.30.160.60">
    <property type="entry name" value="Classic Zinc Finger"/>
    <property type="match status" value="2"/>
</dbReference>
<feature type="domain" description="C2H2-type" evidence="9">
    <location>
        <begin position="67"/>
        <end position="89"/>
    </location>
</feature>
<dbReference type="AlphaFoldDB" id="A0A1D1YDI0"/>
<dbReference type="InterPro" id="IPR031140">
    <property type="entry name" value="IDD1-16"/>
</dbReference>
<protein>
    <submittedName>
        <fullName evidence="10">Zinc finger protein MAGPIE</fullName>
    </submittedName>
</protein>
<dbReference type="SUPFAM" id="SSF57667">
    <property type="entry name" value="beta-beta-alpha zinc fingers"/>
    <property type="match status" value="1"/>
</dbReference>
<keyword evidence="5" id="KW-0805">Transcription regulation</keyword>
<evidence type="ECO:0000256" key="8">
    <source>
        <dbReference type="SAM" id="MobiDB-lite"/>
    </source>
</evidence>
<evidence type="ECO:0000259" key="9">
    <source>
        <dbReference type="PROSITE" id="PS50157"/>
    </source>
</evidence>
<evidence type="ECO:0000256" key="2">
    <source>
        <dbReference type="ARBA" id="ARBA00022737"/>
    </source>
</evidence>
<evidence type="ECO:0000256" key="1">
    <source>
        <dbReference type="ARBA" id="ARBA00022723"/>
    </source>
</evidence>
<dbReference type="GO" id="GO:0003700">
    <property type="term" value="F:DNA-binding transcription factor activity"/>
    <property type="evidence" value="ECO:0007669"/>
    <property type="project" value="TreeGrafter"/>
</dbReference>
<evidence type="ECO:0000313" key="10">
    <source>
        <dbReference type="EMBL" id="JAT52673.1"/>
    </source>
</evidence>
<dbReference type="InterPro" id="IPR013087">
    <property type="entry name" value="Znf_C2H2_type"/>
</dbReference>